<feature type="region of interest" description="Disordered" evidence="1">
    <location>
        <begin position="240"/>
        <end position="260"/>
    </location>
</feature>
<feature type="compositionally biased region" description="Basic and acidic residues" evidence="1">
    <location>
        <begin position="250"/>
        <end position="260"/>
    </location>
</feature>
<evidence type="ECO:0000313" key="3">
    <source>
        <dbReference type="Proteomes" id="UP000036449"/>
    </source>
</evidence>
<feature type="compositionally biased region" description="Gly residues" evidence="1">
    <location>
        <begin position="240"/>
        <end position="249"/>
    </location>
</feature>
<dbReference type="Proteomes" id="UP000036449">
    <property type="component" value="Unassembled WGS sequence"/>
</dbReference>
<feature type="compositionally biased region" description="Low complexity" evidence="1">
    <location>
        <begin position="50"/>
        <end position="64"/>
    </location>
</feature>
<feature type="region of interest" description="Disordered" evidence="1">
    <location>
        <begin position="50"/>
        <end position="71"/>
    </location>
</feature>
<name>A0A0J6UPU8_9HYPH</name>
<evidence type="ECO:0000313" key="2">
    <source>
        <dbReference type="EMBL" id="KMO28066.1"/>
    </source>
</evidence>
<dbReference type="AlphaFoldDB" id="A0A0J6UPU8"/>
<evidence type="ECO:0000256" key="1">
    <source>
        <dbReference type="SAM" id="MobiDB-lite"/>
    </source>
</evidence>
<reference evidence="2 3" key="1">
    <citation type="submission" date="2015-03" db="EMBL/GenBank/DDBJ databases">
        <title>Genome sequencing of Methylobacterium tarhaniae DSM 25844.</title>
        <authorList>
            <person name="Chaudhry V."/>
            <person name="Patil P.B."/>
        </authorList>
    </citation>
    <scope>NUCLEOTIDE SEQUENCE [LARGE SCALE GENOMIC DNA]</scope>
    <source>
        <strain evidence="2 3">DSM 25844</strain>
    </source>
</reference>
<sequence>MRCRAPGLLAVLAGSEAVDPLARLRFDAFLCRAEGVPTIWCAGRRRTPRGATAATAAPPFTRPGSARPHPSPTLRTAIAAVTDPWPDPARDPLGEPERLPVTVHRCTDLLEREASHGRLSAEADLVGRVLQVAFERRSELRGSGSPEGGDRVDHTVAHELAILLAIDDERVVEGLLDRLREAVGNVGTRFLRQVLAEDRDSPASPTGSAAATGGRRWPGWRSVFAISSRTWRRIGGGLSGAAIGPGAGDGPDRRLGRGAG</sequence>
<accession>A0A0J6UPU8</accession>
<organism evidence="2 3">
    <name type="scientific">Methylobacterium tarhaniae</name>
    <dbReference type="NCBI Taxonomy" id="1187852"/>
    <lineage>
        <taxon>Bacteria</taxon>
        <taxon>Pseudomonadati</taxon>
        <taxon>Pseudomonadota</taxon>
        <taxon>Alphaproteobacteria</taxon>
        <taxon>Hyphomicrobiales</taxon>
        <taxon>Methylobacteriaceae</taxon>
        <taxon>Methylobacterium</taxon>
    </lineage>
</organism>
<feature type="non-terminal residue" evidence="2">
    <location>
        <position position="260"/>
    </location>
</feature>
<comment type="caution">
    <text evidence="2">The sequence shown here is derived from an EMBL/GenBank/DDBJ whole genome shotgun (WGS) entry which is preliminary data.</text>
</comment>
<protein>
    <submittedName>
        <fullName evidence="2">Uncharacterized protein</fullName>
    </submittedName>
</protein>
<dbReference type="EMBL" id="LABZ01000372">
    <property type="protein sequence ID" value="KMO28066.1"/>
    <property type="molecule type" value="Genomic_DNA"/>
</dbReference>
<gene>
    <name evidence="2" type="ORF">VQ03_30140</name>
</gene>
<keyword evidence="3" id="KW-1185">Reference proteome</keyword>
<proteinExistence type="predicted"/>